<feature type="transmembrane region" description="Helical" evidence="6">
    <location>
        <begin position="324"/>
        <end position="344"/>
    </location>
</feature>
<evidence type="ECO:0000259" key="8">
    <source>
        <dbReference type="PROSITE" id="PS50850"/>
    </source>
</evidence>
<feature type="transmembrane region" description="Helical" evidence="6">
    <location>
        <begin position="256"/>
        <end position="276"/>
    </location>
</feature>
<dbReference type="GO" id="GO:0022857">
    <property type="term" value="F:transmembrane transporter activity"/>
    <property type="evidence" value="ECO:0007669"/>
    <property type="project" value="InterPro"/>
</dbReference>
<evidence type="ECO:0000256" key="3">
    <source>
        <dbReference type="ARBA" id="ARBA00022692"/>
    </source>
</evidence>
<dbReference type="EMBL" id="JARIHO010000016">
    <property type="protein sequence ID" value="KAJ7348856.1"/>
    <property type="molecule type" value="Genomic_DNA"/>
</dbReference>
<evidence type="ECO:0000313" key="9">
    <source>
        <dbReference type="EMBL" id="KAJ7348856.1"/>
    </source>
</evidence>
<organism evidence="9 10">
    <name type="scientific">Mycena albidolilacea</name>
    <dbReference type="NCBI Taxonomy" id="1033008"/>
    <lineage>
        <taxon>Eukaryota</taxon>
        <taxon>Fungi</taxon>
        <taxon>Dikarya</taxon>
        <taxon>Basidiomycota</taxon>
        <taxon>Agaricomycotina</taxon>
        <taxon>Agaricomycetes</taxon>
        <taxon>Agaricomycetidae</taxon>
        <taxon>Agaricales</taxon>
        <taxon>Marasmiineae</taxon>
        <taxon>Mycenaceae</taxon>
        <taxon>Mycena</taxon>
    </lineage>
</organism>
<feature type="domain" description="Major facilitator superfamily (MFS) profile" evidence="8">
    <location>
        <begin position="1"/>
        <end position="348"/>
    </location>
</feature>
<evidence type="ECO:0000256" key="6">
    <source>
        <dbReference type="SAM" id="Phobius"/>
    </source>
</evidence>
<name>A0AAD7A4H4_9AGAR</name>
<evidence type="ECO:0000256" key="7">
    <source>
        <dbReference type="SAM" id="SignalP"/>
    </source>
</evidence>
<comment type="caution">
    <text evidence="9">The sequence shown here is derived from an EMBL/GenBank/DDBJ whole genome shotgun (WGS) entry which is preliminary data.</text>
</comment>
<dbReference type="SUPFAM" id="SSF103473">
    <property type="entry name" value="MFS general substrate transporter"/>
    <property type="match status" value="1"/>
</dbReference>
<keyword evidence="7" id="KW-0732">Signal</keyword>
<dbReference type="Pfam" id="PF07690">
    <property type="entry name" value="MFS_1"/>
    <property type="match status" value="1"/>
</dbReference>
<keyword evidence="3 6" id="KW-0812">Transmembrane</keyword>
<evidence type="ECO:0000256" key="5">
    <source>
        <dbReference type="ARBA" id="ARBA00023136"/>
    </source>
</evidence>
<dbReference type="PANTHER" id="PTHR43791">
    <property type="entry name" value="PERMEASE-RELATED"/>
    <property type="match status" value="1"/>
</dbReference>
<feature type="transmembrane region" description="Helical" evidence="6">
    <location>
        <begin position="163"/>
        <end position="185"/>
    </location>
</feature>
<feature type="transmembrane region" description="Helical" evidence="6">
    <location>
        <begin position="94"/>
        <end position="115"/>
    </location>
</feature>
<dbReference type="PROSITE" id="PS50850">
    <property type="entry name" value="MFS"/>
    <property type="match status" value="1"/>
</dbReference>
<feature type="transmembrane region" description="Helical" evidence="6">
    <location>
        <begin position="61"/>
        <end position="82"/>
    </location>
</feature>
<feature type="transmembrane region" description="Helical" evidence="6">
    <location>
        <begin position="229"/>
        <end position="250"/>
    </location>
</feature>
<evidence type="ECO:0000256" key="1">
    <source>
        <dbReference type="ARBA" id="ARBA00004141"/>
    </source>
</evidence>
<accession>A0AAD7A4H4</accession>
<dbReference type="InterPro" id="IPR011701">
    <property type="entry name" value="MFS"/>
</dbReference>
<feature type="transmembrane region" description="Helical" evidence="6">
    <location>
        <begin position="205"/>
        <end position="222"/>
    </location>
</feature>
<evidence type="ECO:0000256" key="4">
    <source>
        <dbReference type="ARBA" id="ARBA00022989"/>
    </source>
</evidence>
<keyword evidence="10" id="KW-1185">Reference proteome</keyword>
<dbReference type="Gene3D" id="1.20.1250.20">
    <property type="entry name" value="MFS general substrate transporter like domains"/>
    <property type="match status" value="2"/>
</dbReference>
<protein>
    <submittedName>
        <fullName evidence="9">Major facilitator superfamily domain-containing protein</fullName>
    </submittedName>
</protein>
<dbReference type="InterPro" id="IPR020846">
    <property type="entry name" value="MFS_dom"/>
</dbReference>
<feature type="transmembrane region" description="Helical" evidence="6">
    <location>
        <begin position="288"/>
        <end position="312"/>
    </location>
</feature>
<sequence>MLPVMLTLWGILTTCQGTVKTYRGLLVCRFFLGLLEGGVFPGLVLYLSFFYPRLRLQTRIAAFFSAASISGAFGGIMAYGIINLNGKFGHSGWQWIFIIEGAITVLVGIVSFFFLPDSPDHARFLNDEEKSYVKAKLKEDGAIAGDEADGFSWPEVAKAFTSVHVLIVGVIFFFSGVVLYSLAYFTPSIIQSLGYTAAKAQLMSVPPFSVAFVFAMLTAWISDRYHCRGLVSVFGSVLCTVGFAMFLGSANHHVQYGSLFLSIPGTYALAPALATWNANNAAPHVRRATAIAIGFIMTNSGGILATWLLGALSPPPRYTKATKMLLIFSVLMGFFSALNVVYLGRENKKKEAVRAHTSRHEEPAGLGDRSAWFVYSL</sequence>
<feature type="transmembrane region" description="Helical" evidence="6">
    <location>
        <begin position="27"/>
        <end position="49"/>
    </location>
</feature>
<evidence type="ECO:0000313" key="10">
    <source>
        <dbReference type="Proteomes" id="UP001218218"/>
    </source>
</evidence>
<dbReference type="GO" id="GO:0016020">
    <property type="term" value="C:membrane"/>
    <property type="evidence" value="ECO:0007669"/>
    <property type="project" value="UniProtKB-SubCell"/>
</dbReference>
<proteinExistence type="predicted"/>
<evidence type="ECO:0000256" key="2">
    <source>
        <dbReference type="ARBA" id="ARBA00022448"/>
    </source>
</evidence>
<reference evidence="9" key="1">
    <citation type="submission" date="2023-03" db="EMBL/GenBank/DDBJ databases">
        <title>Massive genome expansion in bonnet fungi (Mycena s.s.) driven by repeated elements and novel gene families across ecological guilds.</title>
        <authorList>
            <consortium name="Lawrence Berkeley National Laboratory"/>
            <person name="Harder C.B."/>
            <person name="Miyauchi S."/>
            <person name="Viragh M."/>
            <person name="Kuo A."/>
            <person name="Thoen E."/>
            <person name="Andreopoulos B."/>
            <person name="Lu D."/>
            <person name="Skrede I."/>
            <person name="Drula E."/>
            <person name="Henrissat B."/>
            <person name="Morin E."/>
            <person name="Kohler A."/>
            <person name="Barry K."/>
            <person name="LaButti K."/>
            <person name="Morin E."/>
            <person name="Salamov A."/>
            <person name="Lipzen A."/>
            <person name="Mereny Z."/>
            <person name="Hegedus B."/>
            <person name="Baldrian P."/>
            <person name="Stursova M."/>
            <person name="Weitz H."/>
            <person name="Taylor A."/>
            <person name="Grigoriev I.V."/>
            <person name="Nagy L.G."/>
            <person name="Martin F."/>
            <person name="Kauserud H."/>
        </authorList>
    </citation>
    <scope>NUCLEOTIDE SEQUENCE</scope>
    <source>
        <strain evidence="9">CBHHK002</strain>
    </source>
</reference>
<dbReference type="Proteomes" id="UP001218218">
    <property type="component" value="Unassembled WGS sequence"/>
</dbReference>
<dbReference type="AlphaFoldDB" id="A0AAD7A4H4"/>
<comment type="subcellular location">
    <subcellularLocation>
        <location evidence="1">Membrane</location>
        <topology evidence="1">Multi-pass membrane protein</topology>
    </subcellularLocation>
</comment>
<feature type="chain" id="PRO_5041990628" evidence="7">
    <location>
        <begin position="18"/>
        <end position="377"/>
    </location>
</feature>
<dbReference type="InterPro" id="IPR036259">
    <property type="entry name" value="MFS_trans_sf"/>
</dbReference>
<dbReference type="PANTHER" id="PTHR43791:SF85">
    <property type="entry name" value="TRANSPORTER, PUTATIVE (AFU_ORTHOLOGUE AFUA_6G00710)-RELATED"/>
    <property type="match status" value="1"/>
</dbReference>
<keyword evidence="5 6" id="KW-0472">Membrane</keyword>
<keyword evidence="2" id="KW-0813">Transport</keyword>
<gene>
    <name evidence="9" type="ORF">DFH08DRAFT_863629</name>
</gene>
<feature type="signal peptide" evidence="7">
    <location>
        <begin position="1"/>
        <end position="17"/>
    </location>
</feature>
<dbReference type="FunFam" id="1.20.1250.20:FF:000013">
    <property type="entry name" value="MFS general substrate transporter"/>
    <property type="match status" value="1"/>
</dbReference>
<keyword evidence="4 6" id="KW-1133">Transmembrane helix</keyword>